<dbReference type="PANTHER" id="PTHR36307:SF1">
    <property type="entry name" value="FLAGELLA BASAL BODY P-RING FORMATION PROTEIN FLGA"/>
    <property type="match status" value="1"/>
</dbReference>
<comment type="function">
    <text evidence="6 7">Involved in the assembly process of the P-ring formation. It may associate with FlgF on the rod constituting a structure essential for the P-ring assembly or may act as a modulator protein for the P-ring assembly.</text>
</comment>
<evidence type="ECO:0000259" key="8">
    <source>
        <dbReference type="SMART" id="SM00858"/>
    </source>
</evidence>
<dbReference type="SMART" id="SM00858">
    <property type="entry name" value="SAF"/>
    <property type="match status" value="1"/>
</dbReference>
<dbReference type="GO" id="GO:0042597">
    <property type="term" value="C:periplasmic space"/>
    <property type="evidence" value="ECO:0007669"/>
    <property type="project" value="UniProtKB-SubCell"/>
</dbReference>
<dbReference type="InterPro" id="IPR039246">
    <property type="entry name" value="Flagellar_FlgA"/>
</dbReference>
<reference evidence="9" key="1">
    <citation type="submission" date="2020-09" db="EMBL/GenBank/DDBJ databases">
        <authorList>
            <person name="Yoon J.-W."/>
        </authorList>
    </citation>
    <scope>NUCLEOTIDE SEQUENCE</scope>
    <source>
        <strain evidence="9">KMU-158</strain>
    </source>
</reference>
<dbReference type="Gene3D" id="3.90.1210.10">
    <property type="entry name" value="Antifreeze-like/N-acetylneuraminic acid synthase C-terminal domain"/>
    <property type="match status" value="1"/>
</dbReference>
<name>A0A927GVH7_9GAMM</name>
<keyword evidence="5 7" id="KW-0574">Periplasm</keyword>
<proteinExistence type="inferred from homology"/>
<dbReference type="InterPro" id="IPR041231">
    <property type="entry name" value="FlgA_N"/>
</dbReference>
<accession>A0A927GVH7</accession>
<keyword evidence="4 7" id="KW-0732">Signal</keyword>
<evidence type="ECO:0000256" key="7">
    <source>
        <dbReference type="RuleBase" id="RU362063"/>
    </source>
</evidence>
<feature type="signal peptide" evidence="7">
    <location>
        <begin position="1"/>
        <end position="29"/>
    </location>
</feature>
<evidence type="ECO:0000256" key="5">
    <source>
        <dbReference type="ARBA" id="ARBA00022764"/>
    </source>
</evidence>
<sequence length="241" mass="26243">MKQTPRKGQLLITLLFTLLALPVSSTSLAADGSKESHARIAEVARQYIAARNPWRDMKNRIEVGQLDPRSQLAKCPIKPEAFLPPGSRIKRRTTVGIRCPGNNGWKIYLPVNIAAYARVMVAKHPIPPGTRISESDISWSERDIATLSYGYLNNLDGAGGYKAKRAISQGAVISTNMVEADSIIAKGQRVELISQHGTVSVSMMGIALQDAALGQRVLVKNLSSGKQLEGIVESNQRVIFN</sequence>
<keyword evidence="9" id="KW-0282">Flagellum</keyword>
<evidence type="ECO:0000256" key="4">
    <source>
        <dbReference type="ARBA" id="ARBA00022729"/>
    </source>
</evidence>
<keyword evidence="7" id="KW-1005">Bacterial flagellum biogenesis</keyword>
<evidence type="ECO:0000313" key="9">
    <source>
        <dbReference type="EMBL" id="MBD2858410.1"/>
    </source>
</evidence>
<dbReference type="AlphaFoldDB" id="A0A927GVH7"/>
<dbReference type="RefSeq" id="WP_190763217.1">
    <property type="nucleotide sequence ID" value="NZ_JACXLD010000002.1"/>
</dbReference>
<feature type="domain" description="SAF" evidence="8">
    <location>
        <begin position="117"/>
        <end position="179"/>
    </location>
</feature>
<dbReference type="InterPro" id="IPR013974">
    <property type="entry name" value="SAF"/>
</dbReference>
<evidence type="ECO:0000256" key="3">
    <source>
        <dbReference type="ARBA" id="ARBA00014754"/>
    </source>
</evidence>
<dbReference type="NCBIfam" id="TIGR03170">
    <property type="entry name" value="flgA_cterm"/>
    <property type="match status" value="1"/>
</dbReference>
<keyword evidence="9" id="KW-0969">Cilium</keyword>
<dbReference type="Proteomes" id="UP000610558">
    <property type="component" value="Unassembled WGS sequence"/>
</dbReference>
<evidence type="ECO:0000256" key="6">
    <source>
        <dbReference type="ARBA" id="ARBA00025643"/>
    </source>
</evidence>
<evidence type="ECO:0000256" key="2">
    <source>
        <dbReference type="ARBA" id="ARBA00010474"/>
    </source>
</evidence>
<keyword evidence="9" id="KW-0966">Cell projection</keyword>
<comment type="subcellular location">
    <subcellularLocation>
        <location evidence="1 7">Periplasm</location>
    </subcellularLocation>
</comment>
<dbReference type="Gene3D" id="2.30.30.760">
    <property type="match status" value="1"/>
</dbReference>
<protein>
    <recommendedName>
        <fullName evidence="3 7">Flagella basal body P-ring formation protein FlgA</fullName>
    </recommendedName>
</protein>
<dbReference type="PANTHER" id="PTHR36307">
    <property type="entry name" value="FLAGELLA BASAL BODY P-RING FORMATION PROTEIN FLGA"/>
    <property type="match status" value="1"/>
</dbReference>
<comment type="caution">
    <text evidence="9">The sequence shown here is derived from an EMBL/GenBank/DDBJ whole genome shotgun (WGS) entry which is preliminary data.</text>
</comment>
<dbReference type="EMBL" id="JACXLD010000002">
    <property type="protein sequence ID" value="MBD2858410.1"/>
    <property type="molecule type" value="Genomic_DNA"/>
</dbReference>
<dbReference type="GO" id="GO:0044780">
    <property type="term" value="P:bacterial-type flagellum assembly"/>
    <property type="evidence" value="ECO:0007669"/>
    <property type="project" value="InterPro"/>
</dbReference>
<dbReference type="Pfam" id="PF13144">
    <property type="entry name" value="ChapFlgA"/>
    <property type="match status" value="1"/>
</dbReference>
<comment type="similarity">
    <text evidence="2 7">Belongs to the FlgA family.</text>
</comment>
<feature type="chain" id="PRO_5038156386" description="Flagella basal body P-ring formation protein FlgA" evidence="7">
    <location>
        <begin position="30"/>
        <end position="241"/>
    </location>
</feature>
<evidence type="ECO:0000256" key="1">
    <source>
        <dbReference type="ARBA" id="ARBA00004418"/>
    </source>
</evidence>
<organism evidence="9 10">
    <name type="scientific">Spongiibacter pelagi</name>
    <dbReference type="NCBI Taxonomy" id="2760804"/>
    <lineage>
        <taxon>Bacteria</taxon>
        <taxon>Pseudomonadati</taxon>
        <taxon>Pseudomonadota</taxon>
        <taxon>Gammaproteobacteria</taxon>
        <taxon>Cellvibrionales</taxon>
        <taxon>Spongiibacteraceae</taxon>
        <taxon>Spongiibacter</taxon>
    </lineage>
</organism>
<dbReference type="Pfam" id="PF17656">
    <property type="entry name" value="ChapFlgA_N"/>
    <property type="match status" value="1"/>
</dbReference>
<evidence type="ECO:0000313" key="10">
    <source>
        <dbReference type="Proteomes" id="UP000610558"/>
    </source>
</evidence>
<dbReference type="CDD" id="cd11614">
    <property type="entry name" value="SAF_CpaB_FlgA_like"/>
    <property type="match status" value="1"/>
</dbReference>
<dbReference type="InterPro" id="IPR017585">
    <property type="entry name" value="SAF_FlgA"/>
</dbReference>
<keyword evidence="10" id="KW-1185">Reference proteome</keyword>
<gene>
    <name evidence="9" type="primary">flgA</name>
    <name evidence="9" type="ORF">IB286_05250</name>
</gene>